<name>A0ABY7AI31_9FIRM</name>
<protein>
    <submittedName>
        <fullName evidence="2">DUF6472 family protein</fullName>
    </submittedName>
</protein>
<organism evidence="2 3">
    <name type="scientific">Lacrimispora xylanolytica</name>
    <dbReference type="NCBI Taxonomy" id="29375"/>
    <lineage>
        <taxon>Bacteria</taxon>
        <taxon>Bacillati</taxon>
        <taxon>Bacillota</taxon>
        <taxon>Clostridia</taxon>
        <taxon>Lachnospirales</taxon>
        <taxon>Lachnospiraceae</taxon>
        <taxon>Lacrimispora</taxon>
    </lineage>
</organism>
<feature type="domain" description="DUF6472" evidence="1">
    <location>
        <begin position="5"/>
        <end position="60"/>
    </location>
</feature>
<evidence type="ECO:0000259" key="1">
    <source>
        <dbReference type="Pfam" id="PF20076"/>
    </source>
</evidence>
<evidence type="ECO:0000313" key="2">
    <source>
        <dbReference type="EMBL" id="WAJ25108.1"/>
    </source>
</evidence>
<dbReference type="EMBL" id="CP113524">
    <property type="protein sequence ID" value="WAJ25108.1"/>
    <property type="molecule type" value="Genomic_DNA"/>
</dbReference>
<dbReference type="InterPro" id="IPR045525">
    <property type="entry name" value="DUF6472"/>
</dbReference>
<reference evidence="2" key="1">
    <citation type="submission" date="2022-11" db="EMBL/GenBank/DDBJ databases">
        <title>Lacrimispora xylanolytica sy1, complete genome.</title>
        <authorList>
            <person name="Choi S."/>
        </authorList>
    </citation>
    <scope>NUCLEOTIDE SEQUENCE</scope>
    <source>
        <strain evidence="2">Sy1</strain>
    </source>
</reference>
<sequence>MAGKDSCESCMYYNYNEEYEYYECEMNLDEDEYMRFITSSSRQCPYYKFGDEYTIVRKQI</sequence>
<keyword evidence="3" id="KW-1185">Reference proteome</keyword>
<dbReference type="Pfam" id="PF20076">
    <property type="entry name" value="DUF6472"/>
    <property type="match status" value="1"/>
</dbReference>
<dbReference type="RefSeq" id="WP_024836755.1">
    <property type="nucleotide sequence ID" value="NZ_CP113524.1"/>
</dbReference>
<accession>A0ABY7AI31</accession>
<gene>
    <name evidence="2" type="ORF">OW255_06245</name>
</gene>
<evidence type="ECO:0000313" key="3">
    <source>
        <dbReference type="Proteomes" id="UP001163115"/>
    </source>
</evidence>
<proteinExistence type="predicted"/>
<dbReference type="Proteomes" id="UP001163115">
    <property type="component" value="Chromosome"/>
</dbReference>